<protein>
    <submittedName>
        <fullName evidence="1">Uncharacterized protein</fullName>
    </submittedName>
</protein>
<gene>
    <name evidence="1" type="ORF">Metus_0142</name>
</gene>
<name>A0A3S3S8T0_METS7</name>
<dbReference type="EMBL" id="RXGA01000001">
    <property type="protein sequence ID" value="RWX74117.1"/>
    <property type="molecule type" value="Genomic_DNA"/>
</dbReference>
<comment type="caution">
    <text evidence="1">The sequence shown here is derived from an EMBL/GenBank/DDBJ whole genome shotgun (WGS) entry which is preliminary data.</text>
</comment>
<evidence type="ECO:0000313" key="2">
    <source>
        <dbReference type="Proteomes" id="UP000288215"/>
    </source>
</evidence>
<evidence type="ECO:0000313" key="1">
    <source>
        <dbReference type="EMBL" id="RWX74117.1"/>
    </source>
</evidence>
<reference evidence="1 2" key="1">
    <citation type="submission" date="2018-12" db="EMBL/GenBank/DDBJ databases">
        <title>The complete genome of the methanogenic archaea of the candidate phylum Verstraetearchaeota, obtained from the metagenome of underground thermal water.</title>
        <authorList>
            <person name="Kadnikov V.V."/>
            <person name="Mardanov A.V."/>
            <person name="Beletsky A.V."/>
            <person name="Karnachuk O.V."/>
            <person name="Ravin N.V."/>
        </authorList>
    </citation>
    <scope>NUCLEOTIDE SEQUENCE [LARGE SCALE GENOMIC DNA]</scope>
    <source>
        <strain evidence="1">Ch88</strain>
    </source>
</reference>
<accession>A0A3S3S8T0</accession>
<proteinExistence type="predicted"/>
<organism evidence="1 2">
    <name type="scientific">Methanosuratincola subterraneus</name>
    <dbReference type="NCBI Taxonomy" id="2593994"/>
    <lineage>
        <taxon>Archaea</taxon>
        <taxon>Thermoproteota</taxon>
        <taxon>Methanosuratincolia</taxon>
        <taxon>Candidatus Methanomethylicales</taxon>
        <taxon>Candidatus Methanomethylicaceae</taxon>
        <taxon>Candidatus Methanosuratincola (ex Vanwonterghem et al. 2016)</taxon>
    </lineage>
</organism>
<sequence length="117" mass="13496">MSGDSDRIKSWEKLLEAGLKATEHNQDEEAKMYPLRKQFRPAAPNIAKASLKRDFEVGLVYYVGDDVEQDRALCGLEKKPPTAHTFKEALERKRKILEESGIMKELGFDKKKGYFKY</sequence>
<dbReference type="AlphaFoldDB" id="A0A3S3S8T0"/>
<dbReference type="Proteomes" id="UP000288215">
    <property type="component" value="Unassembled WGS sequence"/>
</dbReference>